<dbReference type="OrthoDB" id="9780891at2"/>
<dbReference type="CDD" id="cd03143">
    <property type="entry name" value="A4_beta-galactosidase_middle_domain"/>
    <property type="match status" value="1"/>
</dbReference>
<dbReference type="GO" id="GO:0004565">
    <property type="term" value="F:beta-galactosidase activity"/>
    <property type="evidence" value="ECO:0007669"/>
    <property type="project" value="InterPro"/>
</dbReference>
<dbReference type="InterPro" id="IPR028212">
    <property type="entry name" value="GHL6"/>
</dbReference>
<comment type="caution">
    <text evidence="2">The sequence shown here is derived from an EMBL/GenBank/DDBJ whole genome shotgun (WGS) entry which is preliminary data.</text>
</comment>
<dbReference type="AlphaFoldDB" id="A0A4R4N0F8"/>
<evidence type="ECO:0000313" key="2">
    <source>
        <dbReference type="EMBL" id="TDC02099.1"/>
    </source>
</evidence>
<reference evidence="2 3" key="1">
    <citation type="submission" date="2019-02" db="EMBL/GenBank/DDBJ databases">
        <title>Draft genome sequences of novel Actinobacteria.</title>
        <authorList>
            <person name="Sahin N."/>
            <person name="Ay H."/>
            <person name="Saygin H."/>
        </authorList>
    </citation>
    <scope>NUCLEOTIDE SEQUENCE [LARGE SCALE GENOMIC DNA]</scope>
    <source>
        <strain evidence="2 3">KC201</strain>
    </source>
</reference>
<dbReference type="Gene3D" id="3.20.20.80">
    <property type="entry name" value="Glycosidases"/>
    <property type="match status" value="1"/>
</dbReference>
<dbReference type="Gene3D" id="3.40.50.880">
    <property type="match status" value="1"/>
</dbReference>
<sequence>MSGRPWWREPFRMFQTNLREIDAGLDVERVLDDLEEYGANAWLVSVGGILSNYPTRLDFQTRNPYLAERPSGDLVGDAVEAARRRGVRVLARMDFSKIDHRRAEEHPEWCFVAPDGAAQVYNGLTSVCPSGGYYQVKLFEVIGEVLDRYAVDGFFLNWMSFNEVDYSRRYRGVCHCLACARRYAEQVGGDLPQGRDSPGYLRWRRFAHETLDDLHARIRAAIAGRRPDAALILGEHADIVFHEANNAVGRPLWHHRTSEHVSAAKSYRPDVPVLVNSVGFVDMPYRMAGEEPYHFAQYLLQAISRGAVPSTYVMGTPGDSPYECLEIGGEITRFHRDHPGVYRDLVSEARTLLVRPDPLKDDVAEAVSEFQGLYLALLERHVPFDVLPEDKLQVSDLSRYRLVVLPDLGPIGAAGVLDAYAEAGGTVLATGSAGFDADVAQLACLPVTRRLASRESEEATRSLHLRGDRGMVPVIGAFHVVEPAGRAETGLFALSRARYGPPEKCHGHRETGHPGWLGARYGKGAGVLMPWTVGRGYRETGLSAHRDLFADRALAAAEGLAVETDLPDQVEIVPARSAAGHVIHLLNRSGDADQRFRRPVPIGPSWLTLPWPEERRVRALRAGRDLKISDGRVRLPELGLYEVLLISPKDCQTSIQDLLTIT</sequence>
<gene>
    <name evidence="2" type="ORF">E1267_30225</name>
</gene>
<protein>
    <recommendedName>
        <fullName evidence="1">Beta-galactosidase trimerisation domain-containing protein</fullName>
    </recommendedName>
</protein>
<keyword evidence="3" id="KW-1185">Reference proteome</keyword>
<dbReference type="InterPro" id="IPR017853">
    <property type="entry name" value="GH"/>
</dbReference>
<dbReference type="GO" id="GO:0005975">
    <property type="term" value="P:carbohydrate metabolic process"/>
    <property type="evidence" value="ECO:0007669"/>
    <property type="project" value="InterPro"/>
</dbReference>
<accession>A0A4R4N0F8</accession>
<dbReference type="InterPro" id="IPR013738">
    <property type="entry name" value="Beta_galactosidase_Trimer"/>
</dbReference>
<dbReference type="SUPFAM" id="SSF51445">
    <property type="entry name" value="(Trans)glycosidases"/>
    <property type="match status" value="1"/>
</dbReference>
<dbReference type="InterPro" id="IPR029062">
    <property type="entry name" value="Class_I_gatase-like"/>
</dbReference>
<dbReference type="RefSeq" id="WP_132337423.1">
    <property type="nucleotide sequence ID" value="NZ_SMJZ01000142.1"/>
</dbReference>
<dbReference type="Pfam" id="PF14871">
    <property type="entry name" value="GHL6"/>
    <property type="match status" value="1"/>
</dbReference>
<dbReference type="EMBL" id="SMJZ01000142">
    <property type="protein sequence ID" value="TDC02099.1"/>
    <property type="molecule type" value="Genomic_DNA"/>
</dbReference>
<name>A0A4R4N0F8_9ACTN</name>
<organism evidence="2 3">
    <name type="scientific">Nonomuraea longispora</name>
    <dbReference type="NCBI Taxonomy" id="1848320"/>
    <lineage>
        <taxon>Bacteria</taxon>
        <taxon>Bacillati</taxon>
        <taxon>Actinomycetota</taxon>
        <taxon>Actinomycetes</taxon>
        <taxon>Streptosporangiales</taxon>
        <taxon>Streptosporangiaceae</taxon>
        <taxon>Nonomuraea</taxon>
    </lineage>
</organism>
<dbReference type="Pfam" id="PF08532">
    <property type="entry name" value="Glyco_hydro_42M"/>
    <property type="match status" value="1"/>
</dbReference>
<dbReference type="Proteomes" id="UP000295157">
    <property type="component" value="Unassembled WGS sequence"/>
</dbReference>
<evidence type="ECO:0000313" key="3">
    <source>
        <dbReference type="Proteomes" id="UP000295157"/>
    </source>
</evidence>
<evidence type="ECO:0000259" key="1">
    <source>
        <dbReference type="Pfam" id="PF08532"/>
    </source>
</evidence>
<proteinExistence type="predicted"/>
<feature type="domain" description="Beta-galactosidase trimerisation" evidence="1">
    <location>
        <begin position="367"/>
        <end position="434"/>
    </location>
</feature>